<dbReference type="Pfam" id="PF13032">
    <property type="entry name" value="RNaseH_pPIWI_RE"/>
    <property type="match status" value="1"/>
</dbReference>
<sequence>MADLPPVASRSLPHGHARGAPAPPPRPRTSPPASRSTAEHRPRGTRSGNRPQHRGGCSGRHHHHAGRGARNPPQSPRTASTHSPGRNAPAPHTYTLRTPHLDVIIRTQPVGELADRLPVDYTIKNPKDRARKAAAERRAQTIARLQSPELTGLPRFAIIEMADAGAYPTPEHDPKEAVKAAAASLGILVQNITPPKSANTDTGKETAATRGQRIGKSVMDLLARQTGLLTHPEKPGTTANPLRDVTTVGLWVLRRNKSVNALLPLAVAHTPDEPFARIRMPHTDTWLPFHQGLLTLSDIDCERWLPDQRIREFFGQVVEEICDGSDIALVSLAQNLRSSCPALTNGLLQPDILAFDAAHPIPPERRKGLRHIRLRTNLRDETAQHYSYTEGAEDGDVGVGSHFWTDPRRPRHFFSTAKKPATAGNGSPQGSRVEAHWGCTGKDDDGNKTYGQKHDTRQNVWNPQLLELLVAAHAPDDDPAAWAALIHQQRYEASHFSDPLALPTVLHLAHTVAKHILPDHLIEPITASET</sequence>
<dbReference type="Pfam" id="PF18157">
    <property type="entry name" value="MID_pPIWI_RE"/>
    <property type="match status" value="1"/>
</dbReference>
<feature type="domain" description="Prokaryotic pPIWI-RE MID" evidence="3">
    <location>
        <begin position="97"/>
        <end position="233"/>
    </location>
</feature>
<evidence type="ECO:0000313" key="5">
    <source>
        <dbReference type="Proteomes" id="UP000325529"/>
    </source>
</evidence>
<protein>
    <submittedName>
        <fullName evidence="4">DUF3893 domain-containing protein</fullName>
    </submittedName>
</protein>
<proteinExistence type="predicted"/>
<reference evidence="4 5" key="1">
    <citation type="submission" date="2017-09" db="EMBL/GenBank/DDBJ databases">
        <authorList>
            <person name="Lee N."/>
            <person name="Cho B.-K."/>
        </authorList>
    </citation>
    <scope>NUCLEOTIDE SEQUENCE [LARGE SCALE GENOMIC DNA]</scope>
    <source>
        <strain evidence="4 5">ATCC 12853</strain>
    </source>
</reference>
<dbReference type="EMBL" id="CP023699">
    <property type="protein sequence ID" value="QEU95889.1"/>
    <property type="molecule type" value="Genomic_DNA"/>
</dbReference>
<keyword evidence="5" id="KW-1185">Reference proteome</keyword>
<evidence type="ECO:0000313" key="4">
    <source>
        <dbReference type="EMBL" id="QEU95889.1"/>
    </source>
</evidence>
<dbReference type="Proteomes" id="UP000325529">
    <property type="component" value="Chromosome"/>
</dbReference>
<evidence type="ECO:0000256" key="1">
    <source>
        <dbReference type="SAM" id="MobiDB-lite"/>
    </source>
</evidence>
<accession>A0A5J6GKB9</accession>
<dbReference type="InterPro" id="IPR040496">
    <property type="entry name" value="MID_pPIWI_RE"/>
</dbReference>
<organism evidence="4 5">
    <name type="scientific">Streptomyces kanamyceticus</name>
    <dbReference type="NCBI Taxonomy" id="1967"/>
    <lineage>
        <taxon>Bacteria</taxon>
        <taxon>Bacillati</taxon>
        <taxon>Actinomycetota</taxon>
        <taxon>Actinomycetes</taxon>
        <taxon>Kitasatosporales</taxon>
        <taxon>Streptomycetaceae</taxon>
        <taxon>Streptomyces</taxon>
    </lineage>
</organism>
<evidence type="ECO:0000259" key="2">
    <source>
        <dbReference type="Pfam" id="PF13032"/>
    </source>
</evidence>
<gene>
    <name evidence="4" type="ORF">CP970_37610</name>
</gene>
<feature type="compositionally biased region" description="Pro residues" evidence="1">
    <location>
        <begin position="21"/>
        <end position="30"/>
    </location>
</feature>
<dbReference type="InterPro" id="IPR024996">
    <property type="entry name" value="RNaseH_pPIWI_RE"/>
</dbReference>
<evidence type="ECO:0000259" key="3">
    <source>
        <dbReference type="Pfam" id="PF18157"/>
    </source>
</evidence>
<name>A0A5J6GKB9_STRKN</name>
<dbReference type="AlphaFoldDB" id="A0A5J6GKB9"/>
<feature type="domain" description="pPIWI-RE RNaseH" evidence="2">
    <location>
        <begin position="248"/>
        <end position="518"/>
    </location>
</feature>
<dbReference type="KEGG" id="ska:CP970_37610"/>
<feature type="region of interest" description="Disordered" evidence="1">
    <location>
        <begin position="1"/>
        <end position="100"/>
    </location>
</feature>